<name>A0ABP9YCN7_9FUNG</name>
<dbReference type="SUPFAM" id="SSF56752">
    <property type="entry name" value="D-aminoacid aminotransferase-like PLP-dependent enzymes"/>
    <property type="match status" value="1"/>
</dbReference>
<evidence type="ECO:0000256" key="1">
    <source>
        <dbReference type="ARBA" id="ARBA00009320"/>
    </source>
</evidence>
<evidence type="ECO:0000313" key="3">
    <source>
        <dbReference type="Proteomes" id="UP001476247"/>
    </source>
</evidence>
<dbReference type="InterPro" id="IPR036038">
    <property type="entry name" value="Aminotransferase-like"/>
</dbReference>
<dbReference type="InterPro" id="IPR043131">
    <property type="entry name" value="BCAT-like_N"/>
</dbReference>
<reference evidence="2 3" key="1">
    <citation type="submission" date="2024-04" db="EMBL/GenBank/DDBJ databases">
        <title>genome sequences of Mucor flavus KT1a and Helicostylum pulchrum KT1b strains isolation_sourced from the surface of a dry-aged beef.</title>
        <authorList>
            <person name="Toyotome T."/>
            <person name="Hosono M."/>
            <person name="Torimaru M."/>
            <person name="Fukuda K."/>
            <person name="Mikami N."/>
        </authorList>
    </citation>
    <scope>NUCLEOTIDE SEQUENCE [LARGE SCALE GENOMIC DNA]</scope>
    <source>
        <strain evidence="2 3">KT1b</strain>
    </source>
</reference>
<protein>
    <submittedName>
        <fullName evidence="2">Uncharacterized protein</fullName>
    </submittedName>
</protein>
<comment type="similarity">
    <text evidence="1">Belongs to the class-IV pyridoxal-phosphate-dependent aminotransferase family.</text>
</comment>
<dbReference type="EMBL" id="BAABUJ010000037">
    <property type="protein sequence ID" value="GAA5804714.1"/>
    <property type="molecule type" value="Genomic_DNA"/>
</dbReference>
<dbReference type="Proteomes" id="UP001476247">
    <property type="component" value="Unassembled WGS sequence"/>
</dbReference>
<comment type="caution">
    <text evidence="2">The sequence shown here is derived from an EMBL/GenBank/DDBJ whole genome shotgun (WGS) entry which is preliminary data.</text>
</comment>
<dbReference type="Gene3D" id="3.20.10.10">
    <property type="entry name" value="D-amino Acid Aminotransferase, subunit A, domain 2"/>
    <property type="match status" value="1"/>
</dbReference>
<dbReference type="PANTHER" id="PTHR42743">
    <property type="entry name" value="AMINO-ACID AMINOTRANSFERASE"/>
    <property type="match status" value="1"/>
</dbReference>
<organism evidence="2 3">
    <name type="scientific">Helicostylum pulchrum</name>
    <dbReference type="NCBI Taxonomy" id="562976"/>
    <lineage>
        <taxon>Eukaryota</taxon>
        <taxon>Fungi</taxon>
        <taxon>Fungi incertae sedis</taxon>
        <taxon>Mucoromycota</taxon>
        <taxon>Mucoromycotina</taxon>
        <taxon>Mucoromycetes</taxon>
        <taxon>Mucorales</taxon>
        <taxon>Mucorineae</taxon>
        <taxon>Mucoraceae</taxon>
        <taxon>Helicostylum</taxon>
    </lineage>
</organism>
<dbReference type="PANTHER" id="PTHR42743:SF11">
    <property type="entry name" value="AMINODEOXYCHORISMATE LYASE"/>
    <property type="match status" value="1"/>
</dbReference>
<accession>A0ABP9YCN7</accession>
<gene>
    <name evidence="2" type="ORF">HPULCUR_010217</name>
</gene>
<dbReference type="InterPro" id="IPR001544">
    <property type="entry name" value="Aminotrans_IV"/>
</dbReference>
<proteinExistence type="inferred from homology"/>
<dbReference type="Pfam" id="PF01063">
    <property type="entry name" value="Aminotran_4"/>
    <property type="match status" value="1"/>
</dbReference>
<evidence type="ECO:0000313" key="2">
    <source>
        <dbReference type="EMBL" id="GAA5804714.1"/>
    </source>
</evidence>
<sequence length="233" mass="26794">MSEFSLLETILYEPSKGISGLFRFYLLQQHVTRLQTAMQDFNSLDNSLFNKSITRQDIIEELNVKVPLDDSYHRVRLLVNTDSKIIVEHTLLPVPEYSIDSLDEAVTMTPTLNVVLDTQPISAPSNDPYLVHKTTKRDVYDTSRARTNCQWHGDNNEPFDVILYNANREITETSITNIAIRFEQDGQYIWKTPKLSCGLLPGVFRTYLLETQHNLVEDMITIEDLKAAQKVSR</sequence>
<keyword evidence="3" id="KW-1185">Reference proteome</keyword>
<dbReference type="InterPro" id="IPR050571">
    <property type="entry name" value="Class-IV_PLP-Dep_Aminotrnsfr"/>
</dbReference>
<dbReference type="Gene3D" id="3.30.470.10">
    <property type="match status" value="1"/>
</dbReference>
<dbReference type="InterPro" id="IPR043132">
    <property type="entry name" value="BCAT-like_C"/>
</dbReference>